<feature type="compositionally biased region" description="Acidic residues" evidence="1">
    <location>
        <begin position="98"/>
        <end position="107"/>
    </location>
</feature>
<dbReference type="Proteomes" id="UP000324222">
    <property type="component" value="Unassembled WGS sequence"/>
</dbReference>
<dbReference type="EMBL" id="VSRR010002616">
    <property type="protein sequence ID" value="MPC32388.1"/>
    <property type="molecule type" value="Genomic_DNA"/>
</dbReference>
<protein>
    <submittedName>
        <fullName evidence="2">Uncharacterized protein</fullName>
    </submittedName>
</protein>
<keyword evidence="3" id="KW-1185">Reference proteome</keyword>
<dbReference type="AlphaFoldDB" id="A0A5B7EG52"/>
<proteinExistence type="predicted"/>
<evidence type="ECO:0000313" key="3">
    <source>
        <dbReference type="Proteomes" id="UP000324222"/>
    </source>
</evidence>
<accession>A0A5B7EG52</accession>
<evidence type="ECO:0000313" key="2">
    <source>
        <dbReference type="EMBL" id="MPC32388.1"/>
    </source>
</evidence>
<comment type="caution">
    <text evidence="2">The sequence shown here is derived from an EMBL/GenBank/DDBJ whole genome shotgun (WGS) entry which is preliminary data.</text>
</comment>
<reference evidence="2 3" key="1">
    <citation type="submission" date="2019-05" db="EMBL/GenBank/DDBJ databases">
        <title>Another draft genome of Portunus trituberculatus and its Hox gene families provides insights of decapod evolution.</title>
        <authorList>
            <person name="Jeong J.-H."/>
            <person name="Song I."/>
            <person name="Kim S."/>
            <person name="Choi T."/>
            <person name="Kim D."/>
            <person name="Ryu S."/>
            <person name="Kim W."/>
        </authorList>
    </citation>
    <scope>NUCLEOTIDE SEQUENCE [LARGE SCALE GENOMIC DNA]</scope>
    <source>
        <tissue evidence="2">Muscle</tissue>
    </source>
</reference>
<sequence>MRWTRLQWINVGGTRARRGCAASWGTTTPRQPTSGGRVDRTAPVHSTVVVEQTTVRGNEGRLLIWSDWLWSTGPRKTLQGEGRLIARGCRDSIKLCDGEEEEEEEEQGKETPPPQYCETEEKEEGDEKQTCHLEPSQYCEIEEEKEEKTCHFSAAGWRRRNRKRKKDHLHNTSG</sequence>
<gene>
    <name evidence="2" type="ORF">E2C01_025697</name>
</gene>
<name>A0A5B7EG52_PORTR</name>
<organism evidence="2 3">
    <name type="scientific">Portunus trituberculatus</name>
    <name type="common">Swimming crab</name>
    <name type="synonym">Neptunus trituberculatus</name>
    <dbReference type="NCBI Taxonomy" id="210409"/>
    <lineage>
        <taxon>Eukaryota</taxon>
        <taxon>Metazoa</taxon>
        <taxon>Ecdysozoa</taxon>
        <taxon>Arthropoda</taxon>
        <taxon>Crustacea</taxon>
        <taxon>Multicrustacea</taxon>
        <taxon>Malacostraca</taxon>
        <taxon>Eumalacostraca</taxon>
        <taxon>Eucarida</taxon>
        <taxon>Decapoda</taxon>
        <taxon>Pleocyemata</taxon>
        <taxon>Brachyura</taxon>
        <taxon>Eubrachyura</taxon>
        <taxon>Portunoidea</taxon>
        <taxon>Portunidae</taxon>
        <taxon>Portuninae</taxon>
        <taxon>Portunus</taxon>
    </lineage>
</organism>
<evidence type="ECO:0000256" key="1">
    <source>
        <dbReference type="SAM" id="MobiDB-lite"/>
    </source>
</evidence>
<feature type="region of interest" description="Disordered" evidence="1">
    <location>
        <begin position="96"/>
        <end position="132"/>
    </location>
</feature>